<dbReference type="EMBL" id="JAPDHW010000002">
    <property type="protein sequence ID" value="MCW3167832.1"/>
    <property type="molecule type" value="Genomic_DNA"/>
</dbReference>
<accession>A0ABT3HVL3</accession>
<keyword evidence="1" id="KW-0472">Membrane</keyword>
<gene>
    <name evidence="2" type="ORF">OMO38_04745</name>
</gene>
<keyword evidence="1" id="KW-1133">Transmembrane helix</keyword>
<evidence type="ECO:0000256" key="1">
    <source>
        <dbReference type="SAM" id="Phobius"/>
    </source>
</evidence>
<protein>
    <recommendedName>
        <fullName evidence="4">Glycine zipper domain-containing protein</fullName>
    </recommendedName>
</protein>
<feature type="transmembrane region" description="Helical" evidence="1">
    <location>
        <begin position="285"/>
        <end position="307"/>
    </location>
</feature>
<dbReference type="RefSeq" id="WP_264749070.1">
    <property type="nucleotide sequence ID" value="NZ_JAPDHW010000002.1"/>
</dbReference>
<proteinExistence type="predicted"/>
<name>A0ABT3HVL3_9FLAO</name>
<evidence type="ECO:0008006" key="4">
    <source>
        <dbReference type="Google" id="ProtNLM"/>
    </source>
</evidence>
<sequence length="344" mass="38535">MKKIILFLFVTVLFSAQETVIIDFKQSLKDKNSRTKSLTVKDIRQDKSVGSITNKRGTVEVKLVDENVTDFFSKRFSEDNKTTGNNDIMILLEDVKIYNEQAPNDNMTYAKAKIKISGFLKRNDKYYFIDRFDNVFVELNSDSKVAKNLAQTTSDIITEFIKNCYTRPVLSYYIPEKELENYGAYLANNNKSLKGNVLKDGVYFNNKSFFEQTPDPNHTLVKNKKGEVKKINNAQDLSISMAEVFCYVDNGVQYIGTATVFKEVKKDKFGSYIMASRAQMYPEKMGTGALVGAMAGGMVGAAIGVAIDSGSGSGRKMAKGYGFKNGTVTRIYIDPLTGDFVFTE</sequence>
<evidence type="ECO:0000313" key="3">
    <source>
        <dbReference type="Proteomes" id="UP001163731"/>
    </source>
</evidence>
<keyword evidence="1" id="KW-0812">Transmembrane</keyword>
<comment type="caution">
    <text evidence="2">The sequence shown here is derived from an EMBL/GenBank/DDBJ whole genome shotgun (WGS) entry which is preliminary data.</text>
</comment>
<keyword evidence="3" id="KW-1185">Reference proteome</keyword>
<organism evidence="2 3">
    <name type="scientific">Chryseobacterium kimseyorum</name>
    <dbReference type="NCBI Taxonomy" id="2984028"/>
    <lineage>
        <taxon>Bacteria</taxon>
        <taxon>Pseudomonadati</taxon>
        <taxon>Bacteroidota</taxon>
        <taxon>Flavobacteriia</taxon>
        <taxon>Flavobacteriales</taxon>
        <taxon>Weeksellaceae</taxon>
        <taxon>Chryseobacterium group</taxon>
        <taxon>Chryseobacterium</taxon>
    </lineage>
</organism>
<evidence type="ECO:0000313" key="2">
    <source>
        <dbReference type="EMBL" id="MCW3167832.1"/>
    </source>
</evidence>
<reference evidence="2" key="1">
    <citation type="submission" date="2022-10" db="EMBL/GenBank/DDBJ databases">
        <title>Chryseobacterium babae sp. nov. isolated from the gut of the beetle Oryctes rhinoceros, and Chryseobacterium kimseyorum sp. nov., isolated from a stick insect rearing cage.</title>
        <authorList>
            <person name="Shelomi M."/>
            <person name="Han C.-J."/>
            <person name="Chen W.-M."/>
            <person name="Chen H.-K."/>
            <person name="Liaw S.-J."/>
            <person name="Muhle E."/>
            <person name="Clermont D."/>
        </authorList>
    </citation>
    <scope>NUCLEOTIDE SEQUENCE</scope>
    <source>
        <strain evidence="2">09-1422</strain>
    </source>
</reference>
<dbReference type="Proteomes" id="UP001163731">
    <property type="component" value="Unassembled WGS sequence"/>
</dbReference>